<dbReference type="KEGG" id="mech:Q9L42_001290"/>
<gene>
    <name evidence="1" type="ORF">Q9L42_001290</name>
</gene>
<name>A0AAU7NV22_9GAMM</name>
<dbReference type="EMBL" id="CP157743">
    <property type="protein sequence ID" value="XBS20795.1"/>
    <property type="molecule type" value="Genomic_DNA"/>
</dbReference>
<dbReference type="Proteomes" id="UP001225378">
    <property type="component" value="Chromosome"/>
</dbReference>
<accession>A0AAU7NV22</accession>
<keyword evidence="2" id="KW-1185">Reference proteome</keyword>
<dbReference type="AlphaFoldDB" id="A0AAU7NV22"/>
<dbReference type="RefSeq" id="WP_305906425.1">
    <property type="nucleotide sequence ID" value="NZ_CP157743.1"/>
</dbReference>
<reference evidence="1 2" key="1">
    <citation type="journal article" date="2024" name="Microbiology">
        <title>Methylomarinum rosea sp. nov., a novel halophilic methanotrophic bacterium from the hypersaline Lake Elton.</title>
        <authorList>
            <person name="Suleimanov R.Z."/>
            <person name="Oshkin I.Y."/>
            <person name="Danilova O.V."/>
            <person name="Suzina N.E."/>
            <person name="Dedysh S.N."/>
        </authorList>
    </citation>
    <scope>NUCLEOTIDE SEQUENCE [LARGE SCALE GENOMIC DNA]</scope>
    <source>
        <strain evidence="1 2">Ch1-1</strain>
    </source>
</reference>
<evidence type="ECO:0000313" key="1">
    <source>
        <dbReference type="EMBL" id="XBS20795.1"/>
    </source>
</evidence>
<sequence>MSIQKQFIVRYRAEGHVRFQGPEQLSDVELAQQLTNKISAIDGVYGVTVFRRQRKLSIRYQEAAIDFVALAKRLFQLIAELDKQGDFERKAVQKVEPALKSRLQQKFKNLKVSRWANEKYGEAKETVQAAKVITKLGLKKPNALVKDPEKAIIDFFNDILVLYLIKLHWTRITQEWIPRPIVHRYEWMAVFYMFYLLIRSRRPKK</sequence>
<evidence type="ECO:0000313" key="2">
    <source>
        <dbReference type="Proteomes" id="UP001225378"/>
    </source>
</evidence>
<protein>
    <submittedName>
        <fullName evidence="1">Uncharacterized protein</fullName>
    </submittedName>
</protein>
<organism evidence="1 2">
    <name type="scientific">Methylomarinum roseum</name>
    <dbReference type="NCBI Taxonomy" id="3067653"/>
    <lineage>
        <taxon>Bacteria</taxon>
        <taxon>Pseudomonadati</taxon>
        <taxon>Pseudomonadota</taxon>
        <taxon>Gammaproteobacteria</taxon>
        <taxon>Methylococcales</taxon>
        <taxon>Methylococcaceae</taxon>
        <taxon>Methylomarinum</taxon>
    </lineage>
</organism>
<proteinExistence type="predicted"/>